<proteinExistence type="predicted"/>
<dbReference type="Proteomes" id="UP000583800">
    <property type="component" value="Unassembled WGS sequence"/>
</dbReference>
<evidence type="ECO:0000256" key="5">
    <source>
        <dbReference type="ARBA" id="ARBA00023136"/>
    </source>
</evidence>
<dbReference type="GO" id="GO:0005886">
    <property type="term" value="C:plasma membrane"/>
    <property type="evidence" value="ECO:0007669"/>
    <property type="project" value="UniProtKB-SubCell"/>
</dbReference>
<keyword evidence="3 6" id="KW-0812">Transmembrane</keyword>
<evidence type="ECO:0000313" key="8">
    <source>
        <dbReference type="EMBL" id="MBB6344548.1"/>
    </source>
</evidence>
<comment type="caution">
    <text evidence="8">The sequence shown here is derived from an EMBL/GenBank/DDBJ whole genome shotgun (WGS) entry which is preliminary data.</text>
</comment>
<feature type="transmembrane region" description="Helical" evidence="6">
    <location>
        <begin position="467"/>
        <end position="487"/>
    </location>
</feature>
<dbReference type="AlphaFoldDB" id="A0A7X0BXN2"/>
<evidence type="ECO:0000256" key="6">
    <source>
        <dbReference type="SAM" id="Phobius"/>
    </source>
</evidence>
<feature type="transmembrane region" description="Helical" evidence="6">
    <location>
        <begin position="781"/>
        <end position="809"/>
    </location>
</feature>
<protein>
    <submittedName>
        <fullName evidence="8">Putative ABC transport system permease protein</fullName>
    </submittedName>
</protein>
<dbReference type="RefSeq" id="WP_185082646.1">
    <property type="nucleotide sequence ID" value="NZ_JACHJB010000001.1"/>
</dbReference>
<feature type="transmembrane region" description="Helical" evidence="6">
    <location>
        <begin position="734"/>
        <end position="760"/>
    </location>
</feature>
<feature type="transmembrane region" description="Helical" evidence="6">
    <location>
        <begin position="435"/>
        <end position="452"/>
    </location>
</feature>
<gene>
    <name evidence="8" type="ORF">FHU36_001057</name>
</gene>
<evidence type="ECO:0000256" key="1">
    <source>
        <dbReference type="ARBA" id="ARBA00004651"/>
    </source>
</evidence>
<reference evidence="8 9" key="1">
    <citation type="submission" date="2020-08" db="EMBL/GenBank/DDBJ databases">
        <title>Sequencing the genomes of 1000 actinobacteria strains.</title>
        <authorList>
            <person name="Klenk H.-P."/>
        </authorList>
    </citation>
    <scope>NUCLEOTIDE SEQUENCE [LARGE SCALE GENOMIC DNA]</scope>
    <source>
        <strain evidence="8 9">DSM 45913</strain>
    </source>
</reference>
<feature type="transmembrane region" description="Helical" evidence="6">
    <location>
        <begin position="357"/>
        <end position="379"/>
    </location>
</feature>
<comment type="subcellular location">
    <subcellularLocation>
        <location evidence="1">Cell membrane</location>
        <topology evidence="1">Multi-pass membrane protein</topology>
    </subcellularLocation>
</comment>
<keyword evidence="9" id="KW-1185">Reference proteome</keyword>
<name>A0A7X0BXN2_9ACTN</name>
<evidence type="ECO:0000256" key="4">
    <source>
        <dbReference type="ARBA" id="ARBA00022989"/>
    </source>
</evidence>
<keyword evidence="4 6" id="KW-1133">Transmembrane helix</keyword>
<feature type="transmembrane region" description="Helical" evidence="6">
    <location>
        <begin position="313"/>
        <end position="336"/>
    </location>
</feature>
<dbReference type="PROSITE" id="PS51257">
    <property type="entry name" value="PROKAR_LIPOPROTEIN"/>
    <property type="match status" value="1"/>
</dbReference>
<feature type="transmembrane region" description="Helical" evidence="6">
    <location>
        <begin position="829"/>
        <end position="851"/>
    </location>
</feature>
<dbReference type="EMBL" id="JACHJB010000001">
    <property type="protein sequence ID" value="MBB6344548.1"/>
    <property type="molecule type" value="Genomic_DNA"/>
</dbReference>
<keyword evidence="5 6" id="KW-0472">Membrane</keyword>
<dbReference type="InterPro" id="IPR003838">
    <property type="entry name" value="ABC3_permease_C"/>
</dbReference>
<feature type="domain" description="ABC3 transporter permease C-terminal" evidence="7">
    <location>
        <begin position="741"/>
        <end position="852"/>
    </location>
</feature>
<evidence type="ECO:0000256" key="2">
    <source>
        <dbReference type="ARBA" id="ARBA00022475"/>
    </source>
</evidence>
<feature type="transmembrane region" description="Helical" evidence="6">
    <location>
        <begin position="521"/>
        <end position="545"/>
    </location>
</feature>
<feature type="transmembrane region" description="Helical" evidence="6">
    <location>
        <begin position="391"/>
        <end position="412"/>
    </location>
</feature>
<organism evidence="8 9">
    <name type="scientific">Nonomuraea muscovyensis</name>
    <dbReference type="NCBI Taxonomy" id="1124761"/>
    <lineage>
        <taxon>Bacteria</taxon>
        <taxon>Bacillati</taxon>
        <taxon>Actinomycetota</taxon>
        <taxon>Actinomycetes</taxon>
        <taxon>Streptosporangiales</taxon>
        <taxon>Streptosporangiaceae</taxon>
        <taxon>Nonomuraea</taxon>
    </lineage>
</organism>
<keyword evidence="2" id="KW-1003">Cell membrane</keyword>
<evidence type="ECO:0000259" key="7">
    <source>
        <dbReference type="Pfam" id="PF02687"/>
    </source>
</evidence>
<evidence type="ECO:0000256" key="3">
    <source>
        <dbReference type="ARBA" id="ARBA00022692"/>
    </source>
</evidence>
<evidence type="ECO:0000313" key="9">
    <source>
        <dbReference type="Proteomes" id="UP000583800"/>
    </source>
</evidence>
<dbReference type="Pfam" id="PF02687">
    <property type="entry name" value="FtsX"/>
    <property type="match status" value="1"/>
</dbReference>
<accession>A0A7X0BXN2</accession>
<sequence length="871" mass="89959">MKILPLARVQFGAMVVLALLTLSACALLAGLPRLVQGSFDANLHQSLRAAMASQVDLAVRVESRSRQEDLREPSQFAARDQRFRSILPAALRPVVGPVGTGTGHMSAKTWGTPVQGSGGMTFVNLGWLSDAERRVRWSEGRAPGAPGTMTYQGATITVFEAAVVEEARDKMGLRVGDVRVLGESDHVAVRIVGLFAPKDPADRYWSHHPDVLRVTEVQPPGKLDLERHTTALLSDGGLTALSGEGRNLVYSWVLPVDPAAPTSLGVPDVTRAITAYGRVVGLQPGGGSQYRLETGLPQLLNGYLAALSTARTVMFLVLGGLLAVAVGVIVLAVHLLADRADEALALARARGGSLRQVAGAGTALVALAVVPATLAGYALSWLVPGPVLPLVHAGPALVCGAAVGFAAVRMALAHRAPLRERRDDVAASRPSARRVTLEVLVVGLALGGAYLLRTRGLAAGTAGDDPFLLLVPIALTVAAALITIRCYPYPLRLFVRLAARGPRAVPFLGLTRAARARSGSVLPVLILLPALAVSVFASVIAGGIAETQRLASWQDVGASLRVSSPIELPADAVARVRAVPGVELVVPAQTASVQLGFGGERADVIAVDLGQWRRVLDGAPISVPAMPAAGAGVPALVSPELRGRGTMDVGWQTRVKVAERGVVPSVPGFFARGKFLVVPYEINERPTANTLLIKGDADAEAVARAVGRPRAQVSSQAESLAAIESAPLTGTVRVVLLVTTVALAAYALVAVVVTLVIGAADRARALAFLRPLGLTERQAQGLTVLEILPMILVTALVGLALGLGLPAALGPGVDLSAYAGGVAVAGYSPGLATPALLAAGLAVVAVLGAYAHTAISRRRAPGAALRAGELA</sequence>